<evidence type="ECO:0008006" key="5">
    <source>
        <dbReference type="Google" id="ProtNLM"/>
    </source>
</evidence>
<evidence type="ECO:0000256" key="2">
    <source>
        <dbReference type="SAM" id="MobiDB-lite"/>
    </source>
</evidence>
<feature type="coiled-coil region" evidence="1">
    <location>
        <begin position="13"/>
        <end position="43"/>
    </location>
</feature>
<protein>
    <recommendedName>
        <fullName evidence="5">H-NS histone family protein</fullName>
    </recommendedName>
</protein>
<keyword evidence="4" id="KW-1185">Reference proteome</keyword>
<proteinExistence type="predicted"/>
<evidence type="ECO:0000256" key="1">
    <source>
        <dbReference type="SAM" id="Coils"/>
    </source>
</evidence>
<organism evidence="3 4">
    <name type="scientific">Thiohalocapsa halophila</name>
    <dbReference type="NCBI Taxonomy" id="69359"/>
    <lineage>
        <taxon>Bacteria</taxon>
        <taxon>Pseudomonadati</taxon>
        <taxon>Pseudomonadota</taxon>
        <taxon>Gammaproteobacteria</taxon>
        <taxon>Chromatiales</taxon>
        <taxon>Chromatiaceae</taxon>
        <taxon>Thiohalocapsa</taxon>
    </lineage>
</organism>
<name>A0ABS1CL64_9GAMM</name>
<dbReference type="Proteomes" id="UP000748752">
    <property type="component" value="Unassembled WGS sequence"/>
</dbReference>
<evidence type="ECO:0000313" key="3">
    <source>
        <dbReference type="EMBL" id="MBK1632657.1"/>
    </source>
</evidence>
<comment type="caution">
    <text evidence="3">The sequence shown here is derived from an EMBL/GenBank/DDBJ whole genome shotgun (WGS) entry which is preliminary data.</text>
</comment>
<gene>
    <name evidence="3" type="ORF">CKO31_18295</name>
</gene>
<evidence type="ECO:0000313" key="4">
    <source>
        <dbReference type="Proteomes" id="UP000748752"/>
    </source>
</evidence>
<dbReference type="RefSeq" id="WP_200240401.1">
    <property type="nucleotide sequence ID" value="NZ_NRRV01000053.1"/>
</dbReference>
<sequence length="134" mass="15082">MPTSTHTSESHTVEEIRAHLAELEAAETALREALRERQAAEFADFLNDLREQVDARGYDLDEVIARLSKGRRGRSAKHGPGAVTRYIDPENPERAYARGPLPGWLREKMEAAGYDPADKAQREEFKTTHLRLAA</sequence>
<reference evidence="3 4" key="1">
    <citation type="journal article" date="2020" name="Microorganisms">
        <title>Osmotic Adaptation and Compatible Solute Biosynthesis of Phototrophic Bacteria as Revealed from Genome Analyses.</title>
        <authorList>
            <person name="Imhoff J.F."/>
            <person name="Rahn T."/>
            <person name="Kunzel S."/>
            <person name="Keller A."/>
            <person name="Neulinger S.C."/>
        </authorList>
    </citation>
    <scope>NUCLEOTIDE SEQUENCE [LARGE SCALE GENOMIC DNA]</scope>
    <source>
        <strain evidence="3 4">DSM 6210</strain>
    </source>
</reference>
<dbReference type="EMBL" id="NRRV01000053">
    <property type="protein sequence ID" value="MBK1632657.1"/>
    <property type="molecule type" value="Genomic_DNA"/>
</dbReference>
<keyword evidence="1" id="KW-0175">Coiled coil</keyword>
<feature type="compositionally biased region" description="Basic and acidic residues" evidence="2">
    <location>
        <begin position="115"/>
        <end position="127"/>
    </location>
</feature>
<feature type="region of interest" description="Disordered" evidence="2">
    <location>
        <begin position="115"/>
        <end position="134"/>
    </location>
</feature>
<accession>A0ABS1CL64</accession>